<proteinExistence type="predicted"/>
<dbReference type="Proteomes" id="UP000436088">
    <property type="component" value="Unassembled WGS sequence"/>
</dbReference>
<gene>
    <name evidence="3" type="ORF">F3Y22_tig00112498pilonHSYRG00337</name>
</gene>
<dbReference type="PANTHER" id="PTHR10693">
    <property type="entry name" value="RAS GTPASE-ACTIVATING PROTEIN-BINDING PROTEIN"/>
    <property type="match status" value="1"/>
</dbReference>
<organism evidence="3 4">
    <name type="scientific">Hibiscus syriacus</name>
    <name type="common">Rose of Sharon</name>
    <dbReference type="NCBI Taxonomy" id="106335"/>
    <lineage>
        <taxon>Eukaryota</taxon>
        <taxon>Viridiplantae</taxon>
        <taxon>Streptophyta</taxon>
        <taxon>Embryophyta</taxon>
        <taxon>Tracheophyta</taxon>
        <taxon>Spermatophyta</taxon>
        <taxon>Magnoliopsida</taxon>
        <taxon>eudicotyledons</taxon>
        <taxon>Gunneridae</taxon>
        <taxon>Pentapetalae</taxon>
        <taxon>rosids</taxon>
        <taxon>malvids</taxon>
        <taxon>Malvales</taxon>
        <taxon>Malvaceae</taxon>
        <taxon>Malvoideae</taxon>
        <taxon>Hibiscus</taxon>
    </lineage>
</organism>
<protein>
    <recommendedName>
        <fullName evidence="2">NTF2 domain-containing protein</fullName>
    </recommendedName>
</protein>
<keyword evidence="1" id="KW-0694">RNA-binding</keyword>
<dbReference type="AlphaFoldDB" id="A0A6A2WXW8"/>
<reference evidence="3" key="1">
    <citation type="submission" date="2019-09" db="EMBL/GenBank/DDBJ databases">
        <title>Draft genome information of white flower Hibiscus syriacus.</title>
        <authorList>
            <person name="Kim Y.-M."/>
        </authorList>
    </citation>
    <scope>NUCLEOTIDE SEQUENCE [LARGE SCALE GENOMIC DNA]</scope>
    <source>
        <strain evidence="3">YM2019G1</strain>
    </source>
</reference>
<dbReference type="PROSITE" id="PS50177">
    <property type="entry name" value="NTF2_DOMAIN"/>
    <property type="match status" value="1"/>
</dbReference>
<dbReference type="Pfam" id="PF02136">
    <property type="entry name" value="NTF2"/>
    <property type="match status" value="1"/>
</dbReference>
<accession>A0A6A2WXW8</accession>
<evidence type="ECO:0000313" key="4">
    <source>
        <dbReference type="Proteomes" id="UP000436088"/>
    </source>
</evidence>
<feature type="domain" description="NTF2" evidence="2">
    <location>
        <begin position="15"/>
        <end position="129"/>
    </location>
</feature>
<name>A0A6A2WXW8_HIBSY</name>
<dbReference type="InterPro" id="IPR039539">
    <property type="entry name" value="Ras_GTPase_bind_prot"/>
</dbReference>
<evidence type="ECO:0000313" key="3">
    <source>
        <dbReference type="EMBL" id="KAE8666548.1"/>
    </source>
</evidence>
<sequence>MGDAKESACLTLQEVSAAFVERYYLVLRDSPEDMQKFYKDSSMVSRLGPDDIMTTFTTIQDIKKHLSSFDCKQLHIISCASRLAANQGVFIVVTDSFTTKNEQIIKFKQSFILTPMEALHNFFLSPMIF</sequence>
<comment type="caution">
    <text evidence="3">The sequence shown here is derived from an EMBL/GenBank/DDBJ whole genome shotgun (WGS) entry which is preliminary data.</text>
</comment>
<dbReference type="GO" id="GO:0005829">
    <property type="term" value="C:cytosol"/>
    <property type="evidence" value="ECO:0007669"/>
    <property type="project" value="TreeGrafter"/>
</dbReference>
<dbReference type="GO" id="GO:0003729">
    <property type="term" value="F:mRNA binding"/>
    <property type="evidence" value="ECO:0007669"/>
    <property type="project" value="TreeGrafter"/>
</dbReference>
<dbReference type="EMBL" id="VEPZ02001596">
    <property type="protein sequence ID" value="KAE8666548.1"/>
    <property type="molecule type" value="Genomic_DNA"/>
</dbReference>
<dbReference type="SUPFAM" id="SSF54427">
    <property type="entry name" value="NTF2-like"/>
    <property type="match status" value="1"/>
</dbReference>
<dbReference type="Gene3D" id="3.10.450.50">
    <property type="match status" value="1"/>
</dbReference>
<dbReference type="InterPro" id="IPR032710">
    <property type="entry name" value="NTF2-like_dom_sf"/>
</dbReference>
<dbReference type="GO" id="GO:1990904">
    <property type="term" value="C:ribonucleoprotein complex"/>
    <property type="evidence" value="ECO:0007669"/>
    <property type="project" value="TreeGrafter"/>
</dbReference>
<keyword evidence="4" id="KW-1185">Reference proteome</keyword>
<evidence type="ECO:0000259" key="2">
    <source>
        <dbReference type="PROSITE" id="PS50177"/>
    </source>
</evidence>
<dbReference type="InterPro" id="IPR018222">
    <property type="entry name" value="Nuclear_transport_factor_2_euk"/>
</dbReference>
<dbReference type="PANTHER" id="PTHR10693:SF45">
    <property type="entry name" value="NUCLEAR TRANSPORT FACTOR 2 (NTF2) FAMILY PROTEIN WITH RNA BINDING (RRM-RBD-RNP MOTIFS) DOMAIN-CONTAINING PROTEIN"/>
    <property type="match status" value="1"/>
</dbReference>
<evidence type="ECO:0000256" key="1">
    <source>
        <dbReference type="ARBA" id="ARBA00022884"/>
    </source>
</evidence>
<dbReference type="InterPro" id="IPR002075">
    <property type="entry name" value="NTF2_dom"/>
</dbReference>